<dbReference type="PROSITE" id="PS00211">
    <property type="entry name" value="ABC_TRANSPORTER_1"/>
    <property type="match status" value="1"/>
</dbReference>
<accession>A0ABX0W1N9</accession>
<dbReference type="Gene3D" id="3.40.50.300">
    <property type="entry name" value="P-loop containing nucleotide triphosphate hydrolases"/>
    <property type="match status" value="1"/>
</dbReference>
<dbReference type="InterPro" id="IPR015854">
    <property type="entry name" value="ABC_transpr_LolD-like"/>
</dbReference>
<evidence type="ECO:0000256" key="2">
    <source>
        <dbReference type="ARBA" id="ARBA00022741"/>
    </source>
</evidence>
<dbReference type="SUPFAM" id="SSF52540">
    <property type="entry name" value="P-loop containing nucleoside triphosphate hydrolases"/>
    <property type="match status" value="1"/>
</dbReference>
<keyword evidence="2" id="KW-0547">Nucleotide-binding</keyword>
<gene>
    <name evidence="5" type="ORF">HCZ30_16355</name>
</gene>
<dbReference type="InterPro" id="IPR003593">
    <property type="entry name" value="AAA+_ATPase"/>
</dbReference>
<organism evidence="5 6">
    <name type="scientific">Marivivens donghaensis</name>
    <dbReference type="NCBI Taxonomy" id="1699413"/>
    <lineage>
        <taxon>Bacteria</taxon>
        <taxon>Pseudomonadati</taxon>
        <taxon>Pseudomonadota</taxon>
        <taxon>Alphaproteobacteria</taxon>
        <taxon>Rhodobacterales</taxon>
        <taxon>Paracoccaceae</taxon>
        <taxon>Marivivens group</taxon>
        <taxon>Marivivens</taxon>
    </lineage>
</organism>
<evidence type="ECO:0000256" key="1">
    <source>
        <dbReference type="ARBA" id="ARBA00005417"/>
    </source>
</evidence>
<sequence>MGLDLTIRDLKVTSPRGRDILSVPQLDIAAGSLVGIAGPSGAGKSTLLYALAGMLEAKGCIVWNDTDLLTLREEQRTAFRASHIGMIFQDFLLFEELSAAANASLTSLYRPRAQRAGIRQRAAERLAALGLKEPDRSVASYSGGERQRVAIARALSANAPVLLADEPTASLDRAAADKLITDLVALARTSGTTLIAVSHDQHLIDRMDRVLTVSDGKIVEPRGQAA</sequence>
<dbReference type="PANTHER" id="PTHR24220:SF689">
    <property type="entry name" value="LIPOPROTEIN-RELEASING SYSTEM ATP-BINDING PROTEIN LOLD"/>
    <property type="match status" value="1"/>
</dbReference>
<dbReference type="Pfam" id="PF00005">
    <property type="entry name" value="ABC_tran"/>
    <property type="match status" value="1"/>
</dbReference>
<protein>
    <submittedName>
        <fullName evidence="5">ATP-binding cassette domain-containing protein</fullName>
    </submittedName>
</protein>
<evidence type="ECO:0000256" key="3">
    <source>
        <dbReference type="ARBA" id="ARBA00022840"/>
    </source>
</evidence>
<dbReference type="GO" id="GO:0005524">
    <property type="term" value="F:ATP binding"/>
    <property type="evidence" value="ECO:0007669"/>
    <property type="project" value="UniProtKB-KW"/>
</dbReference>
<dbReference type="PANTHER" id="PTHR24220">
    <property type="entry name" value="IMPORT ATP-BINDING PROTEIN"/>
    <property type="match status" value="1"/>
</dbReference>
<evidence type="ECO:0000313" key="6">
    <source>
        <dbReference type="Proteomes" id="UP000709466"/>
    </source>
</evidence>
<keyword evidence="3 5" id="KW-0067">ATP-binding</keyword>
<dbReference type="InterPro" id="IPR027417">
    <property type="entry name" value="P-loop_NTPase"/>
</dbReference>
<dbReference type="Proteomes" id="UP000709466">
    <property type="component" value="Unassembled WGS sequence"/>
</dbReference>
<dbReference type="EMBL" id="JAATOP010000018">
    <property type="protein sequence ID" value="NIY73998.1"/>
    <property type="molecule type" value="Genomic_DNA"/>
</dbReference>
<comment type="similarity">
    <text evidence="1">Belongs to the ABC transporter superfamily.</text>
</comment>
<comment type="caution">
    <text evidence="5">The sequence shown here is derived from an EMBL/GenBank/DDBJ whole genome shotgun (WGS) entry which is preliminary data.</text>
</comment>
<name>A0ABX0W1N9_9RHOB</name>
<keyword evidence="6" id="KW-1185">Reference proteome</keyword>
<dbReference type="SMART" id="SM00382">
    <property type="entry name" value="AAA"/>
    <property type="match status" value="1"/>
</dbReference>
<evidence type="ECO:0000259" key="4">
    <source>
        <dbReference type="PROSITE" id="PS50893"/>
    </source>
</evidence>
<dbReference type="PROSITE" id="PS50893">
    <property type="entry name" value="ABC_TRANSPORTER_2"/>
    <property type="match status" value="1"/>
</dbReference>
<feature type="domain" description="ABC transporter" evidence="4">
    <location>
        <begin position="5"/>
        <end position="226"/>
    </location>
</feature>
<dbReference type="RefSeq" id="WP_167639383.1">
    <property type="nucleotide sequence ID" value="NZ_JAATOP010000018.1"/>
</dbReference>
<dbReference type="InterPro" id="IPR017871">
    <property type="entry name" value="ABC_transporter-like_CS"/>
</dbReference>
<reference evidence="5 6" key="1">
    <citation type="submission" date="2020-03" db="EMBL/GenBank/DDBJ databases">
        <title>Bacterial isolates of synthetic phycosphere.</title>
        <authorList>
            <person name="Fu H."/>
            <person name="Moran M.A."/>
        </authorList>
    </citation>
    <scope>NUCLEOTIDE SEQUENCE [LARGE SCALE GENOMIC DNA]</scope>
    <source>
        <strain evidence="5 6">HF1</strain>
    </source>
</reference>
<evidence type="ECO:0000313" key="5">
    <source>
        <dbReference type="EMBL" id="NIY73998.1"/>
    </source>
</evidence>
<proteinExistence type="inferred from homology"/>
<dbReference type="InterPro" id="IPR003439">
    <property type="entry name" value="ABC_transporter-like_ATP-bd"/>
</dbReference>